<dbReference type="PANTHER" id="PTHR46144">
    <property type="entry name" value="ZINC FINGER PROTEIN 385B-LIKE"/>
    <property type="match status" value="1"/>
</dbReference>
<evidence type="ECO:0000313" key="10">
    <source>
        <dbReference type="RefSeq" id="XP_022081041.1"/>
    </source>
</evidence>
<dbReference type="Gene3D" id="3.30.160.60">
    <property type="entry name" value="Classic Zinc Finger"/>
    <property type="match status" value="4"/>
</dbReference>
<evidence type="ECO:0000259" key="8">
    <source>
        <dbReference type="PROSITE" id="PS00028"/>
    </source>
</evidence>
<dbReference type="GeneID" id="110974040"/>
<dbReference type="GO" id="GO:0008270">
    <property type="term" value="F:zinc ion binding"/>
    <property type="evidence" value="ECO:0007669"/>
    <property type="project" value="UniProtKB-KW"/>
</dbReference>
<keyword evidence="5" id="KW-0862">Zinc</keyword>
<feature type="domain" description="C2H2-type" evidence="8">
    <location>
        <begin position="212"/>
        <end position="234"/>
    </location>
</feature>
<dbReference type="Pfam" id="PF12874">
    <property type="entry name" value="zf-met"/>
    <property type="match status" value="4"/>
</dbReference>
<dbReference type="PROSITE" id="PS00028">
    <property type="entry name" value="ZINC_FINGER_C2H2_1"/>
    <property type="match status" value="2"/>
</dbReference>
<organism evidence="9 12">
    <name type="scientific">Acanthaster planci</name>
    <name type="common">Crown-of-thorns starfish</name>
    <dbReference type="NCBI Taxonomy" id="133434"/>
    <lineage>
        <taxon>Eukaryota</taxon>
        <taxon>Metazoa</taxon>
        <taxon>Echinodermata</taxon>
        <taxon>Eleutherozoa</taxon>
        <taxon>Asterozoa</taxon>
        <taxon>Asteroidea</taxon>
        <taxon>Valvatacea</taxon>
        <taxon>Valvatida</taxon>
        <taxon>Acanthasteridae</taxon>
        <taxon>Acanthaster</taxon>
    </lineage>
</organism>
<gene>
    <name evidence="10 11 12" type="primary">LOC110974040</name>
</gene>
<dbReference type="GO" id="GO:0003676">
    <property type="term" value="F:nucleic acid binding"/>
    <property type="evidence" value="ECO:0007669"/>
    <property type="project" value="InterPro"/>
</dbReference>
<protein>
    <submittedName>
        <fullName evidence="10 11">Zinc finger protein 346-like</fullName>
    </submittedName>
</protein>
<reference evidence="10 11" key="1">
    <citation type="submission" date="2025-04" db="UniProtKB">
        <authorList>
            <consortium name="RefSeq"/>
        </authorList>
    </citation>
    <scope>IDENTIFICATION</scope>
</reference>
<dbReference type="KEGG" id="aplc:110974040"/>
<feature type="region of interest" description="Disordered" evidence="7">
    <location>
        <begin position="290"/>
        <end position="378"/>
    </location>
</feature>
<keyword evidence="3" id="KW-0677">Repeat</keyword>
<evidence type="ECO:0000256" key="6">
    <source>
        <dbReference type="ARBA" id="ARBA00023242"/>
    </source>
</evidence>
<dbReference type="InterPro" id="IPR003604">
    <property type="entry name" value="Matrin/U1-like-C_Znf_C2H2"/>
</dbReference>
<feature type="compositionally biased region" description="Low complexity" evidence="7">
    <location>
        <begin position="338"/>
        <end position="362"/>
    </location>
</feature>
<comment type="subcellular location">
    <subcellularLocation>
        <location evidence="1">Nucleus</location>
    </subcellularLocation>
</comment>
<keyword evidence="6" id="KW-0539">Nucleus</keyword>
<evidence type="ECO:0000313" key="9">
    <source>
        <dbReference type="Proteomes" id="UP000694845"/>
    </source>
</evidence>
<feature type="compositionally biased region" description="Polar residues" evidence="7">
    <location>
        <begin position="318"/>
        <end position="332"/>
    </location>
</feature>
<dbReference type="SUPFAM" id="SSF57667">
    <property type="entry name" value="beta-beta-alpha zinc fingers"/>
    <property type="match status" value="4"/>
</dbReference>
<keyword evidence="9" id="KW-1185">Reference proteome</keyword>
<evidence type="ECO:0000256" key="7">
    <source>
        <dbReference type="SAM" id="MobiDB-lite"/>
    </source>
</evidence>
<dbReference type="InterPro" id="IPR013087">
    <property type="entry name" value="Znf_C2H2_type"/>
</dbReference>
<feature type="region of interest" description="Disordered" evidence="7">
    <location>
        <begin position="454"/>
        <end position="503"/>
    </location>
</feature>
<evidence type="ECO:0000256" key="3">
    <source>
        <dbReference type="ARBA" id="ARBA00022737"/>
    </source>
</evidence>
<dbReference type="SMART" id="SM00451">
    <property type="entry name" value="ZnF_U1"/>
    <property type="match status" value="4"/>
</dbReference>
<dbReference type="GO" id="GO:0005634">
    <property type="term" value="C:nucleus"/>
    <property type="evidence" value="ECO:0007669"/>
    <property type="project" value="UniProtKB-SubCell"/>
</dbReference>
<dbReference type="OMA" id="WGTGNRS"/>
<evidence type="ECO:0000313" key="12">
    <source>
        <dbReference type="RefSeq" id="XP_022081043.1"/>
    </source>
</evidence>
<dbReference type="RefSeq" id="XP_022081042.1">
    <property type="nucleotide sequence ID" value="XM_022225350.1"/>
</dbReference>
<dbReference type="AlphaFoldDB" id="A0A8B7XJR7"/>
<keyword evidence="2" id="KW-0479">Metal-binding</keyword>
<dbReference type="SMART" id="SM00355">
    <property type="entry name" value="ZnF_C2H2"/>
    <property type="match status" value="4"/>
</dbReference>
<evidence type="ECO:0000256" key="2">
    <source>
        <dbReference type="ARBA" id="ARBA00022723"/>
    </source>
</evidence>
<dbReference type="InterPro" id="IPR036236">
    <property type="entry name" value="Znf_C2H2_sf"/>
</dbReference>
<feature type="region of interest" description="Disordered" evidence="7">
    <location>
        <begin position="1"/>
        <end position="30"/>
    </location>
</feature>
<dbReference type="OrthoDB" id="434647at2759"/>
<evidence type="ECO:0000256" key="4">
    <source>
        <dbReference type="ARBA" id="ARBA00022771"/>
    </source>
</evidence>
<dbReference type="InterPro" id="IPR051868">
    <property type="entry name" value="ZN346_ZMAT4"/>
</dbReference>
<dbReference type="RefSeq" id="XP_022081043.1">
    <property type="nucleotide sequence ID" value="XM_022225351.1"/>
</dbReference>
<feature type="compositionally biased region" description="Low complexity" evidence="7">
    <location>
        <begin position="465"/>
        <end position="477"/>
    </location>
</feature>
<accession>A0A8B7XJR7</accession>
<name>A0A8B7XJR7_ACAPL</name>
<evidence type="ECO:0000256" key="5">
    <source>
        <dbReference type="ARBA" id="ARBA00022833"/>
    </source>
</evidence>
<evidence type="ECO:0000313" key="11">
    <source>
        <dbReference type="RefSeq" id="XP_022081042.1"/>
    </source>
</evidence>
<proteinExistence type="predicted"/>
<sequence>MEPSDLPDFSLPDIILPESSPPEPDISTTSDLMPSLADFTLPEPRSIPQVLDGAGVSCQQDAVQSGPEAGKLEGPEKNAQTLGEFKMCKICHIYLNSKTQADMHYAGKVHQKKLRQQALAESLAIIAPDIVPPVTPPNSSSPSAPAKEKSIPLLPHCSVCGLTFTGLGEVQTHLTGARHARKLRELAEKEKLEQAQKEKPVNPSSVPDCFYCKHCDVVCTSQTQLDQHFSGSKHKYVMEAAKNAASCRLTTPPTTATEAEMPASTVYACPPCNVTANSEQQYLQHCASVKHKNKLQNRPGKGKFRDQPYPKRQGAQGKANSPSNTANRSSLGRGNWTKSSSDSFNPKSSFNACRGNGSAGPSRGRGRGTGMPAKSQLNSLLSNFGGGYSRSATGDSWSVGNRSAVGDSWGTGNRSAMDNSWGFSNRRAMGNSWGTGNRSTVGDSWGTDNNIAANVSSRGGGRGRGWQQQPKQWGGTQSMPGRSGIPGLEDNFVRQSFKEQDNY</sequence>
<dbReference type="PANTHER" id="PTHR46144:SF6">
    <property type="entry name" value="C2H2-TYPE DOMAIN-CONTAINING PROTEIN"/>
    <property type="match status" value="1"/>
</dbReference>
<dbReference type="RefSeq" id="XP_022081041.1">
    <property type="nucleotide sequence ID" value="XM_022225349.1"/>
</dbReference>
<evidence type="ECO:0000256" key="1">
    <source>
        <dbReference type="ARBA" id="ARBA00004123"/>
    </source>
</evidence>
<dbReference type="Proteomes" id="UP000694845">
    <property type="component" value="Unplaced"/>
</dbReference>
<feature type="domain" description="C2H2-type" evidence="8">
    <location>
        <begin position="157"/>
        <end position="179"/>
    </location>
</feature>
<keyword evidence="4" id="KW-0863">Zinc-finger</keyword>